<evidence type="ECO:0000313" key="3">
    <source>
        <dbReference type="EMBL" id="GAA1699378.1"/>
    </source>
</evidence>
<reference evidence="4" key="1">
    <citation type="journal article" date="2019" name="Int. J. Syst. Evol. Microbiol.">
        <title>The Global Catalogue of Microorganisms (GCM) 10K type strain sequencing project: providing services to taxonomists for standard genome sequencing and annotation.</title>
        <authorList>
            <consortium name="The Broad Institute Genomics Platform"/>
            <consortium name="The Broad Institute Genome Sequencing Center for Infectious Disease"/>
            <person name="Wu L."/>
            <person name="Ma J."/>
        </authorList>
    </citation>
    <scope>NUCLEOTIDE SEQUENCE [LARGE SCALE GENOMIC DNA]</scope>
    <source>
        <strain evidence="4">JCM 14718</strain>
    </source>
</reference>
<dbReference type="PROSITE" id="PS50995">
    <property type="entry name" value="HTH_MARR_2"/>
    <property type="match status" value="1"/>
</dbReference>
<feature type="region of interest" description="Disordered" evidence="1">
    <location>
        <begin position="156"/>
        <end position="176"/>
    </location>
</feature>
<dbReference type="SUPFAM" id="SSF46785">
    <property type="entry name" value="Winged helix' DNA-binding domain"/>
    <property type="match status" value="1"/>
</dbReference>
<feature type="domain" description="HTH marR-type" evidence="2">
    <location>
        <begin position="22"/>
        <end position="151"/>
    </location>
</feature>
<dbReference type="PANTHER" id="PTHR39515">
    <property type="entry name" value="CONSERVED PROTEIN"/>
    <property type="match status" value="1"/>
</dbReference>
<evidence type="ECO:0000256" key="1">
    <source>
        <dbReference type="SAM" id="MobiDB-lite"/>
    </source>
</evidence>
<dbReference type="PRINTS" id="PR00598">
    <property type="entry name" value="HTHMARR"/>
</dbReference>
<protein>
    <recommendedName>
        <fullName evidence="2">HTH marR-type domain-containing protein</fullName>
    </recommendedName>
</protein>
<accession>A0ABN2I6H1</accession>
<dbReference type="Gene3D" id="1.10.10.10">
    <property type="entry name" value="Winged helix-like DNA-binding domain superfamily/Winged helix DNA-binding domain"/>
    <property type="match status" value="1"/>
</dbReference>
<dbReference type="Pfam" id="PF01047">
    <property type="entry name" value="MarR"/>
    <property type="match status" value="1"/>
</dbReference>
<dbReference type="RefSeq" id="WP_163572080.1">
    <property type="nucleotide sequence ID" value="NZ_WOTO01000047.1"/>
</dbReference>
<dbReference type="InterPro" id="IPR036388">
    <property type="entry name" value="WH-like_DNA-bd_sf"/>
</dbReference>
<dbReference type="PANTHER" id="PTHR39515:SF2">
    <property type="entry name" value="HTH-TYPE TRANSCRIPTIONAL REGULATOR RV0880"/>
    <property type="match status" value="1"/>
</dbReference>
<dbReference type="Proteomes" id="UP001500618">
    <property type="component" value="Unassembled WGS sequence"/>
</dbReference>
<comment type="caution">
    <text evidence="3">The sequence shown here is derived from an EMBL/GenBank/DDBJ whole genome shotgun (WGS) entry which is preliminary data.</text>
</comment>
<gene>
    <name evidence="3" type="ORF">GCM10009765_55990</name>
</gene>
<evidence type="ECO:0000313" key="4">
    <source>
        <dbReference type="Proteomes" id="UP001500618"/>
    </source>
</evidence>
<dbReference type="SMART" id="SM00347">
    <property type="entry name" value="HTH_MARR"/>
    <property type="match status" value="1"/>
</dbReference>
<dbReference type="InterPro" id="IPR036390">
    <property type="entry name" value="WH_DNA-bd_sf"/>
</dbReference>
<dbReference type="InterPro" id="IPR000835">
    <property type="entry name" value="HTH_MarR-typ"/>
</dbReference>
<sequence>MGRVDRSPELLPVADEPLRAIADSLVDTTSRLIRMVARERAGAGTLPSSQVLLLALLDDLGSTRITRLAEYEHCSQPAITALVARLEVQGLVRRDADESDRRAVLVSITDFGLARLAESRRALSARIMMIFDDLSADEQRRLGEAVTEIQTLLGLSGRPVDPRSDTKHVSGPVPGA</sequence>
<dbReference type="EMBL" id="BAAANY010000022">
    <property type="protein sequence ID" value="GAA1699378.1"/>
    <property type="molecule type" value="Genomic_DNA"/>
</dbReference>
<organism evidence="3 4">
    <name type="scientific">Fodinicola feengrottensis</name>
    <dbReference type="NCBI Taxonomy" id="435914"/>
    <lineage>
        <taxon>Bacteria</taxon>
        <taxon>Bacillati</taxon>
        <taxon>Actinomycetota</taxon>
        <taxon>Actinomycetes</taxon>
        <taxon>Mycobacteriales</taxon>
        <taxon>Fodinicola</taxon>
    </lineage>
</organism>
<proteinExistence type="predicted"/>
<keyword evidence="4" id="KW-1185">Reference proteome</keyword>
<name>A0ABN2I6H1_9ACTN</name>
<evidence type="ECO:0000259" key="2">
    <source>
        <dbReference type="PROSITE" id="PS50995"/>
    </source>
</evidence>
<dbReference type="InterPro" id="IPR052526">
    <property type="entry name" value="HTH-type_Bedaq_tolerance"/>
</dbReference>